<accession>A0A8S1UTW2</accession>
<comment type="caution">
    <text evidence="2">The sequence shown here is derived from an EMBL/GenBank/DDBJ whole genome shotgun (WGS) entry which is preliminary data.</text>
</comment>
<keyword evidence="1" id="KW-0472">Membrane</keyword>
<dbReference type="Proteomes" id="UP000683925">
    <property type="component" value="Unassembled WGS sequence"/>
</dbReference>
<keyword evidence="1" id="KW-0812">Transmembrane</keyword>
<reference evidence="2" key="1">
    <citation type="submission" date="2021-01" db="EMBL/GenBank/DDBJ databases">
        <authorList>
            <consortium name="Genoscope - CEA"/>
            <person name="William W."/>
        </authorList>
    </citation>
    <scope>NUCLEOTIDE SEQUENCE</scope>
</reference>
<evidence type="ECO:0000313" key="3">
    <source>
        <dbReference type="Proteomes" id="UP000683925"/>
    </source>
</evidence>
<gene>
    <name evidence="2" type="ORF">POCTA_138.1.T0510018</name>
</gene>
<keyword evidence="1" id="KW-1133">Transmembrane helix</keyword>
<evidence type="ECO:0000313" key="2">
    <source>
        <dbReference type="EMBL" id="CAD8167924.1"/>
    </source>
</evidence>
<dbReference type="AlphaFoldDB" id="A0A8S1UTW2"/>
<organism evidence="2 3">
    <name type="scientific">Paramecium octaurelia</name>
    <dbReference type="NCBI Taxonomy" id="43137"/>
    <lineage>
        <taxon>Eukaryota</taxon>
        <taxon>Sar</taxon>
        <taxon>Alveolata</taxon>
        <taxon>Ciliophora</taxon>
        <taxon>Intramacronucleata</taxon>
        <taxon>Oligohymenophorea</taxon>
        <taxon>Peniculida</taxon>
        <taxon>Parameciidae</taxon>
        <taxon>Paramecium</taxon>
    </lineage>
</organism>
<keyword evidence="3" id="KW-1185">Reference proteome</keyword>
<protein>
    <submittedName>
        <fullName evidence="2">Uncharacterized protein</fullName>
    </submittedName>
</protein>
<dbReference type="EMBL" id="CAJJDP010000051">
    <property type="protein sequence ID" value="CAD8167924.1"/>
    <property type="molecule type" value="Genomic_DNA"/>
</dbReference>
<proteinExistence type="predicted"/>
<feature type="transmembrane region" description="Helical" evidence="1">
    <location>
        <begin position="18"/>
        <end position="37"/>
    </location>
</feature>
<name>A0A8S1UTW2_PAROT</name>
<evidence type="ECO:0000256" key="1">
    <source>
        <dbReference type="SAM" id="Phobius"/>
    </source>
</evidence>
<sequence>MNGVSQPIMAIIKMVRRLAFGILNIGRVFAILLNWFIKNKQDFIYQFSGGGLYDEAGHGLKYGYWIDTIDYFGYNYGEPLIKLNGQYYYGTKVGIWNTWYKQDEQNEKMKIIYIFKLSEVKDVMIKE</sequence>